<dbReference type="SMART" id="SM00175">
    <property type="entry name" value="RAB"/>
    <property type="match status" value="1"/>
</dbReference>
<dbReference type="PANTHER" id="PTHR47978">
    <property type="match status" value="1"/>
</dbReference>
<accession>A0AAU9J2A1</accession>
<keyword evidence="1" id="KW-0547">Nucleotide-binding</keyword>
<dbReference type="InterPro" id="IPR001806">
    <property type="entry name" value="Small_GTPase"/>
</dbReference>
<organism evidence="3 4">
    <name type="scientific">Blepharisma stoltei</name>
    <dbReference type="NCBI Taxonomy" id="1481888"/>
    <lineage>
        <taxon>Eukaryota</taxon>
        <taxon>Sar</taxon>
        <taxon>Alveolata</taxon>
        <taxon>Ciliophora</taxon>
        <taxon>Postciliodesmatophora</taxon>
        <taxon>Heterotrichea</taxon>
        <taxon>Heterotrichida</taxon>
        <taxon>Blepharismidae</taxon>
        <taxon>Blepharisma</taxon>
    </lineage>
</organism>
<gene>
    <name evidence="3" type="ORF">BSTOLATCC_MIC25212</name>
</gene>
<dbReference type="PROSITE" id="PS51421">
    <property type="entry name" value="RAS"/>
    <property type="match status" value="1"/>
</dbReference>
<sequence>MSKREKEHLVRVCVLGSTFTGKSCLCNRFVCNNFEWVYEPTTEVRPYRKLVNITEDEENKQYCMMLIEDLFPINHPYLQNPEQSEEAKNMSNQYDLILENRRESKKKSSEKALYKEHPIHAYVYVFDLTEKTSFDEVERVIEYIHTREEKEAGKKKSGIAVKILVGTKKDLQRNAVPSQKIEQVKKKYNLMYRKVSALENSDVKDVFLDVARIVMDSMSSGMNEDEDEDMFFGTGFWNWLGCGGRDEKNKDEDEDEEETKKCRIF</sequence>
<dbReference type="PROSITE" id="PS51419">
    <property type="entry name" value="RAB"/>
    <property type="match status" value="1"/>
</dbReference>
<dbReference type="AlphaFoldDB" id="A0AAU9J2A1"/>
<keyword evidence="4" id="KW-1185">Reference proteome</keyword>
<dbReference type="Proteomes" id="UP001162131">
    <property type="component" value="Unassembled WGS sequence"/>
</dbReference>
<proteinExistence type="predicted"/>
<dbReference type="Pfam" id="PF00071">
    <property type="entry name" value="Ras"/>
    <property type="match status" value="2"/>
</dbReference>
<evidence type="ECO:0000256" key="2">
    <source>
        <dbReference type="SAM" id="MobiDB-lite"/>
    </source>
</evidence>
<dbReference type="PRINTS" id="PR00449">
    <property type="entry name" value="RASTRNSFRMNG"/>
</dbReference>
<evidence type="ECO:0000313" key="3">
    <source>
        <dbReference type="EMBL" id="CAG9319969.1"/>
    </source>
</evidence>
<name>A0AAU9J2A1_9CILI</name>
<evidence type="ECO:0000256" key="1">
    <source>
        <dbReference type="ARBA" id="ARBA00022741"/>
    </source>
</evidence>
<dbReference type="GO" id="GO:0005525">
    <property type="term" value="F:GTP binding"/>
    <property type="evidence" value="ECO:0007669"/>
    <property type="project" value="InterPro"/>
</dbReference>
<dbReference type="GO" id="GO:0003924">
    <property type="term" value="F:GTPase activity"/>
    <property type="evidence" value="ECO:0007669"/>
    <property type="project" value="InterPro"/>
</dbReference>
<feature type="region of interest" description="Disordered" evidence="2">
    <location>
        <begin position="246"/>
        <end position="265"/>
    </location>
</feature>
<dbReference type="InterPro" id="IPR027417">
    <property type="entry name" value="P-loop_NTPase"/>
</dbReference>
<protein>
    <submittedName>
        <fullName evidence="3">Uncharacterized protein</fullName>
    </submittedName>
</protein>
<dbReference type="SMART" id="SM00173">
    <property type="entry name" value="RAS"/>
    <property type="match status" value="1"/>
</dbReference>
<evidence type="ECO:0000313" key="4">
    <source>
        <dbReference type="Proteomes" id="UP001162131"/>
    </source>
</evidence>
<dbReference type="Gene3D" id="3.40.50.300">
    <property type="entry name" value="P-loop containing nucleotide triphosphate hydrolases"/>
    <property type="match status" value="1"/>
</dbReference>
<dbReference type="EMBL" id="CAJZBQ010000024">
    <property type="protein sequence ID" value="CAG9319969.1"/>
    <property type="molecule type" value="Genomic_DNA"/>
</dbReference>
<dbReference type="SUPFAM" id="SSF52540">
    <property type="entry name" value="P-loop containing nucleoside triphosphate hydrolases"/>
    <property type="match status" value="1"/>
</dbReference>
<comment type="caution">
    <text evidence="3">The sequence shown here is derived from an EMBL/GenBank/DDBJ whole genome shotgun (WGS) entry which is preliminary data.</text>
</comment>
<reference evidence="3" key="1">
    <citation type="submission" date="2021-09" db="EMBL/GenBank/DDBJ databases">
        <authorList>
            <consortium name="AG Swart"/>
            <person name="Singh M."/>
            <person name="Singh A."/>
            <person name="Seah K."/>
            <person name="Emmerich C."/>
        </authorList>
    </citation>
    <scope>NUCLEOTIDE SEQUENCE</scope>
    <source>
        <strain evidence="3">ATCC30299</strain>
    </source>
</reference>